<keyword evidence="2" id="KW-1133">Transmembrane helix</keyword>
<name>A0ABW3YBH5_9ACTN</name>
<dbReference type="RefSeq" id="WP_377569270.1">
    <property type="nucleotide sequence ID" value="NZ_JBHTMP010000010.1"/>
</dbReference>
<keyword evidence="2" id="KW-0812">Transmembrane</keyword>
<feature type="transmembrane region" description="Helical" evidence="2">
    <location>
        <begin position="99"/>
        <end position="120"/>
    </location>
</feature>
<feature type="transmembrane region" description="Helical" evidence="2">
    <location>
        <begin position="270"/>
        <end position="291"/>
    </location>
</feature>
<gene>
    <name evidence="3" type="ORF">ACFQ4H_08610</name>
</gene>
<organism evidence="3 4">
    <name type="scientific">Micromonospora sonneratiae</name>
    <dbReference type="NCBI Taxonomy" id="1184706"/>
    <lineage>
        <taxon>Bacteria</taxon>
        <taxon>Bacillati</taxon>
        <taxon>Actinomycetota</taxon>
        <taxon>Actinomycetes</taxon>
        <taxon>Micromonosporales</taxon>
        <taxon>Micromonosporaceae</taxon>
        <taxon>Micromonospora</taxon>
    </lineage>
</organism>
<sequence>MFTLTLVSAVGLFVDDRLLMDESVWVKPMKFGFAMGVYGLTLAWLLSKLSKGRRFGWWLGTFFAVAGLLDVGAVAYAAAHGTFSHFNNNDEPVAQTVRTVFSIGVGPLLLITLIIAVLVLIQRTGDRAMARALRAGLGLAAASMVVALWLSNSAGATPRTVTDANGHPVSMNGGHGIGDPDGNGMFLTNWSTTGGDLRVPHFFGMHAIQVLLLVTAILGVLAASHSWLRDERVRARLVGVAGLGYTGVFAVLTWQAKRGLPVTGLDRQTLIAYAGLVVFTLVTTAAIVVAARRRSASPRDGEQRDEVSAAARPSTPVKLP</sequence>
<dbReference type="Proteomes" id="UP001597260">
    <property type="component" value="Unassembled WGS sequence"/>
</dbReference>
<evidence type="ECO:0000313" key="3">
    <source>
        <dbReference type="EMBL" id="MFD1321148.1"/>
    </source>
</evidence>
<comment type="caution">
    <text evidence="3">The sequence shown here is derived from an EMBL/GenBank/DDBJ whole genome shotgun (WGS) entry which is preliminary data.</text>
</comment>
<evidence type="ECO:0000256" key="1">
    <source>
        <dbReference type="SAM" id="MobiDB-lite"/>
    </source>
</evidence>
<dbReference type="EMBL" id="JBHTMP010000010">
    <property type="protein sequence ID" value="MFD1321148.1"/>
    <property type="molecule type" value="Genomic_DNA"/>
</dbReference>
<feature type="transmembrane region" description="Helical" evidence="2">
    <location>
        <begin position="132"/>
        <end position="150"/>
    </location>
</feature>
<evidence type="ECO:0008006" key="5">
    <source>
        <dbReference type="Google" id="ProtNLM"/>
    </source>
</evidence>
<feature type="region of interest" description="Disordered" evidence="1">
    <location>
        <begin position="296"/>
        <end position="320"/>
    </location>
</feature>
<reference evidence="4" key="1">
    <citation type="journal article" date="2019" name="Int. J. Syst. Evol. Microbiol.">
        <title>The Global Catalogue of Microorganisms (GCM) 10K type strain sequencing project: providing services to taxonomists for standard genome sequencing and annotation.</title>
        <authorList>
            <consortium name="The Broad Institute Genomics Platform"/>
            <consortium name="The Broad Institute Genome Sequencing Center for Infectious Disease"/>
            <person name="Wu L."/>
            <person name="Ma J."/>
        </authorList>
    </citation>
    <scope>NUCLEOTIDE SEQUENCE [LARGE SCALE GENOMIC DNA]</scope>
    <source>
        <strain evidence="4">JCM 31037</strain>
    </source>
</reference>
<feature type="compositionally biased region" description="Basic and acidic residues" evidence="1">
    <location>
        <begin position="297"/>
        <end position="307"/>
    </location>
</feature>
<proteinExistence type="predicted"/>
<evidence type="ECO:0000256" key="2">
    <source>
        <dbReference type="SAM" id="Phobius"/>
    </source>
</evidence>
<protein>
    <recommendedName>
        <fullName evidence="5">DUF998 domain-containing protein</fullName>
    </recommendedName>
</protein>
<keyword evidence="2" id="KW-0472">Membrane</keyword>
<feature type="transmembrane region" description="Helical" evidence="2">
    <location>
        <begin position="235"/>
        <end position="255"/>
    </location>
</feature>
<evidence type="ECO:0000313" key="4">
    <source>
        <dbReference type="Proteomes" id="UP001597260"/>
    </source>
</evidence>
<accession>A0ABW3YBH5</accession>
<keyword evidence="4" id="KW-1185">Reference proteome</keyword>
<feature type="transmembrane region" description="Helical" evidence="2">
    <location>
        <begin position="30"/>
        <end position="46"/>
    </location>
</feature>
<feature type="transmembrane region" description="Helical" evidence="2">
    <location>
        <begin position="203"/>
        <end position="223"/>
    </location>
</feature>
<feature type="transmembrane region" description="Helical" evidence="2">
    <location>
        <begin position="58"/>
        <end position="79"/>
    </location>
</feature>